<evidence type="ECO:0000313" key="1">
    <source>
        <dbReference type="EMBL" id="KTD33228.1"/>
    </source>
</evidence>
<proteinExistence type="predicted"/>
<organism evidence="1 2">
    <name type="scientific">Legionella nautarum</name>
    <dbReference type="NCBI Taxonomy" id="45070"/>
    <lineage>
        <taxon>Bacteria</taxon>
        <taxon>Pseudomonadati</taxon>
        <taxon>Pseudomonadota</taxon>
        <taxon>Gammaproteobacteria</taxon>
        <taxon>Legionellales</taxon>
        <taxon>Legionellaceae</taxon>
        <taxon>Legionella</taxon>
    </lineage>
</organism>
<protein>
    <submittedName>
        <fullName evidence="1">Uncharacterized protein</fullName>
    </submittedName>
</protein>
<sequence length="62" mass="6776">MACVSKPCPEGSREPFATLRDSTARFLSANGINKTIKELNRLFNVVGIPQSPNGLASRETQR</sequence>
<accession>A0A0W0WLM1</accession>
<comment type="caution">
    <text evidence="1">The sequence shown here is derived from an EMBL/GenBank/DDBJ whole genome shotgun (WGS) entry which is preliminary data.</text>
</comment>
<gene>
    <name evidence="1" type="ORF">Lnau_2876</name>
</gene>
<keyword evidence="2" id="KW-1185">Reference proteome</keyword>
<name>A0A0W0WLM1_9GAMM</name>
<dbReference type="PATRIC" id="fig|45070.6.peg.3032"/>
<dbReference type="Proteomes" id="UP000054725">
    <property type="component" value="Unassembled WGS sequence"/>
</dbReference>
<evidence type="ECO:0000313" key="2">
    <source>
        <dbReference type="Proteomes" id="UP000054725"/>
    </source>
</evidence>
<dbReference type="EMBL" id="LNYO01000024">
    <property type="protein sequence ID" value="KTD33228.1"/>
    <property type="molecule type" value="Genomic_DNA"/>
</dbReference>
<reference evidence="1 2" key="1">
    <citation type="submission" date="2015-11" db="EMBL/GenBank/DDBJ databases">
        <title>Genomic analysis of 38 Legionella species identifies large and diverse effector repertoires.</title>
        <authorList>
            <person name="Burstein D."/>
            <person name="Amaro F."/>
            <person name="Zusman T."/>
            <person name="Lifshitz Z."/>
            <person name="Cohen O."/>
            <person name="Gilbert J.A."/>
            <person name="Pupko T."/>
            <person name="Shuman H.A."/>
            <person name="Segal G."/>
        </authorList>
    </citation>
    <scope>NUCLEOTIDE SEQUENCE [LARGE SCALE GENOMIC DNA]</scope>
    <source>
        <strain evidence="1 2">ATCC 49506</strain>
    </source>
</reference>
<dbReference type="AlphaFoldDB" id="A0A0W0WLM1"/>